<dbReference type="FunFam" id="1.20.1250.20:FF:000218">
    <property type="entry name" value="facilitated trehalose transporter Tret1"/>
    <property type="match status" value="1"/>
</dbReference>
<dbReference type="PANTHER" id="PTHR48021:SF46">
    <property type="entry name" value="MAJOR FACILITATOR SUPERFAMILY (MFS) PROFILE DOMAIN-CONTAINING PROTEIN"/>
    <property type="match status" value="1"/>
</dbReference>
<evidence type="ECO:0000256" key="1">
    <source>
        <dbReference type="ARBA" id="ARBA00004651"/>
    </source>
</evidence>
<evidence type="ECO:0000256" key="5">
    <source>
        <dbReference type="ARBA" id="ARBA00022692"/>
    </source>
</evidence>
<feature type="transmembrane region" description="Helical" evidence="8">
    <location>
        <begin position="304"/>
        <end position="322"/>
    </location>
</feature>
<dbReference type="InterPro" id="IPR036259">
    <property type="entry name" value="MFS_trans_sf"/>
</dbReference>
<feature type="domain" description="Major facilitator superfamily (MFS) profile" evidence="9">
    <location>
        <begin position="23"/>
        <end position="456"/>
    </location>
</feature>
<dbReference type="SUPFAM" id="SSF103473">
    <property type="entry name" value="MFS general substrate transporter"/>
    <property type="match status" value="1"/>
</dbReference>
<keyword evidence="5 8" id="KW-0812">Transmembrane</keyword>
<organism evidence="10 11">
    <name type="scientific">Aphidius gifuensis</name>
    <name type="common">Parasitoid wasp</name>
    <dbReference type="NCBI Taxonomy" id="684658"/>
    <lineage>
        <taxon>Eukaryota</taxon>
        <taxon>Metazoa</taxon>
        <taxon>Ecdysozoa</taxon>
        <taxon>Arthropoda</taxon>
        <taxon>Hexapoda</taxon>
        <taxon>Insecta</taxon>
        <taxon>Pterygota</taxon>
        <taxon>Neoptera</taxon>
        <taxon>Endopterygota</taxon>
        <taxon>Hymenoptera</taxon>
        <taxon>Apocrita</taxon>
        <taxon>Ichneumonoidea</taxon>
        <taxon>Braconidae</taxon>
        <taxon>Aphidiinae</taxon>
        <taxon>Aphidius</taxon>
    </lineage>
</organism>
<feature type="transmembrane region" description="Helical" evidence="8">
    <location>
        <begin position="149"/>
        <end position="168"/>
    </location>
</feature>
<keyword evidence="6 8" id="KW-1133">Transmembrane helix</keyword>
<protein>
    <recommendedName>
        <fullName evidence="9">Major facilitator superfamily (MFS) profile domain-containing protein</fullName>
    </recommendedName>
</protein>
<dbReference type="InterPro" id="IPR050549">
    <property type="entry name" value="MFS_Trehalose_Transporter"/>
</dbReference>
<dbReference type="Pfam" id="PF00083">
    <property type="entry name" value="Sugar_tr"/>
    <property type="match status" value="1"/>
</dbReference>
<comment type="caution">
    <text evidence="10">The sequence shown here is derived from an EMBL/GenBank/DDBJ whole genome shotgun (WGS) entry which is preliminary data.</text>
</comment>
<evidence type="ECO:0000259" key="9">
    <source>
        <dbReference type="PROSITE" id="PS50850"/>
    </source>
</evidence>
<dbReference type="InterPro" id="IPR005828">
    <property type="entry name" value="MFS_sugar_transport-like"/>
</dbReference>
<feature type="transmembrane region" description="Helical" evidence="8">
    <location>
        <begin position="260"/>
        <end position="284"/>
    </location>
</feature>
<dbReference type="InterPro" id="IPR020846">
    <property type="entry name" value="MFS_dom"/>
</dbReference>
<feature type="transmembrane region" description="Helical" evidence="8">
    <location>
        <begin position="21"/>
        <end position="41"/>
    </location>
</feature>
<evidence type="ECO:0000256" key="4">
    <source>
        <dbReference type="ARBA" id="ARBA00022597"/>
    </source>
</evidence>
<evidence type="ECO:0000313" key="11">
    <source>
        <dbReference type="Proteomes" id="UP000639338"/>
    </source>
</evidence>
<dbReference type="GO" id="GO:0022857">
    <property type="term" value="F:transmembrane transporter activity"/>
    <property type="evidence" value="ECO:0007669"/>
    <property type="project" value="InterPro"/>
</dbReference>
<dbReference type="Proteomes" id="UP000639338">
    <property type="component" value="Unassembled WGS sequence"/>
</dbReference>
<comment type="subcellular location">
    <subcellularLocation>
        <location evidence="1">Cell membrane</location>
        <topology evidence="1">Multi-pass membrane protein</topology>
    </subcellularLocation>
</comment>
<feature type="transmembrane region" description="Helical" evidence="8">
    <location>
        <begin position="401"/>
        <end position="420"/>
    </location>
</feature>
<accession>A0A834Y6X8</accession>
<reference evidence="10 11" key="1">
    <citation type="submission" date="2020-08" db="EMBL/GenBank/DDBJ databases">
        <title>Aphidius gifuensis genome sequencing and assembly.</title>
        <authorList>
            <person name="Du Z."/>
        </authorList>
    </citation>
    <scope>NUCLEOTIDE SEQUENCE [LARGE SCALE GENOMIC DNA]</scope>
    <source>
        <strain evidence="10">YNYX2018</strain>
        <tissue evidence="10">Adults</tissue>
    </source>
</reference>
<feature type="transmembrane region" description="Helical" evidence="8">
    <location>
        <begin position="114"/>
        <end position="137"/>
    </location>
</feature>
<name>A0A834Y6X8_APHGI</name>
<proteinExistence type="predicted"/>
<feature type="transmembrane region" description="Helical" evidence="8">
    <location>
        <begin position="92"/>
        <end position="108"/>
    </location>
</feature>
<evidence type="ECO:0000256" key="6">
    <source>
        <dbReference type="ARBA" id="ARBA00022989"/>
    </source>
</evidence>
<dbReference type="OrthoDB" id="6133115at2759"/>
<dbReference type="GO" id="GO:0005886">
    <property type="term" value="C:plasma membrane"/>
    <property type="evidence" value="ECO:0007669"/>
    <property type="project" value="UniProtKB-SubCell"/>
</dbReference>
<dbReference type="PANTHER" id="PTHR48021">
    <property type="match status" value="1"/>
</dbReference>
<dbReference type="PROSITE" id="PS00217">
    <property type="entry name" value="SUGAR_TRANSPORT_2"/>
    <property type="match status" value="1"/>
</dbReference>
<evidence type="ECO:0000256" key="7">
    <source>
        <dbReference type="ARBA" id="ARBA00023136"/>
    </source>
</evidence>
<keyword evidence="4" id="KW-0762">Sugar transport</keyword>
<evidence type="ECO:0000256" key="2">
    <source>
        <dbReference type="ARBA" id="ARBA00022448"/>
    </source>
</evidence>
<gene>
    <name evidence="10" type="ORF">HCN44_009235</name>
</gene>
<feature type="transmembrane region" description="Helical" evidence="8">
    <location>
        <begin position="61"/>
        <end position="80"/>
    </location>
</feature>
<dbReference type="PROSITE" id="PS50850">
    <property type="entry name" value="MFS"/>
    <property type="match status" value="1"/>
</dbReference>
<keyword evidence="2" id="KW-0813">Transport</keyword>
<feature type="transmembrane region" description="Helical" evidence="8">
    <location>
        <begin position="329"/>
        <end position="351"/>
    </location>
</feature>
<sequence>MTRDSEKGKYLSTEGSSSCEYWIAIACSLQAFTLGCMIGWISPSVIILSASDSPIKTTIEGISNIAAALAIGHVLAPFVSSSMIDKLGRKKTLVLAGIPLIINWAMIYCAKDVWVLIAARILAGISFGACICAGPLYLGEIASAHRRGLIGSIGGVMLNIGILFSFIIVPNLSVSNTALVFLTISIIVEFLIYLLPESPYFLVMVGRDDDAEISLEKLRCCNDVSDELIDIKSTIINSSTMKSNNIINDIKKIFTINYNLRAFIITTIFVVPQQLGGYSTILIFSHVIFKDAGGKLISPELCPIGVAITQIISAGFTTIVFDKINRKKLIFYSGLIATICDIIIAFYFFIIEKLNIDISNYSIVLLISTMILVFAFNLGFTSMQMILIVEVYSTDIKATGACMTSLIGGILSIISFKMYLVVVESWNFGHSVPFMGFTIVTFLSTFALLYATPETKGKTFVEIQRLLAK</sequence>
<dbReference type="InterPro" id="IPR005829">
    <property type="entry name" value="Sugar_transporter_CS"/>
</dbReference>
<evidence type="ECO:0000313" key="10">
    <source>
        <dbReference type="EMBL" id="KAF7997837.1"/>
    </source>
</evidence>
<feature type="transmembrane region" description="Helical" evidence="8">
    <location>
        <begin position="432"/>
        <end position="451"/>
    </location>
</feature>
<dbReference type="Gene3D" id="1.20.1250.20">
    <property type="entry name" value="MFS general substrate transporter like domains"/>
    <property type="match status" value="1"/>
</dbReference>
<dbReference type="AlphaFoldDB" id="A0A834Y6X8"/>
<dbReference type="EMBL" id="JACMRX010000001">
    <property type="protein sequence ID" value="KAF7997837.1"/>
    <property type="molecule type" value="Genomic_DNA"/>
</dbReference>
<keyword evidence="7 8" id="KW-0472">Membrane</keyword>
<feature type="transmembrane region" description="Helical" evidence="8">
    <location>
        <begin position="174"/>
        <end position="195"/>
    </location>
</feature>
<keyword evidence="3" id="KW-1003">Cell membrane</keyword>
<keyword evidence="11" id="KW-1185">Reference proteome</keyword>
<evidence type="ECO:0000256" key="3">
    <source>
        <dbReference type="ARBA" id="ARBA00022475"/>
    </source>
</evidence>
<evidence type="ECO:0000256" key="8">
    <source>
        <dbReference type="SAM" id="Phobius"/>
    </source>
</evidence>
<feature type="transmembrane region" description="Helical" evidence="8">
    <location>
        <begin position="363"/>
        <end position="389"/>
    </location>
</feature>